<dbReference type="AlphaFoldDB" id="A0A0P1AHG6"/>
<dbReference type="OrthoDB" id="115481at2759"/>
<evidence type="ECO:0000313" key="2">
    <source>
        <dbReference type="Proteomes" id="UP000054928"/>
    </source>
</evidence>
<proteinExistence type="predicted"/>
<dbReference type="CDD" id="cd00065">
    <property type="entry name" value="FYVE_like_SF"/>
    <property type="match status" value="1"/>
</dbReference>
<reference evidence="2" key="1">
    <citation type="submission" date="2014-09" db="EMBL/GenBank/DDBJ databases">
        <authorList>
            <person name="Sharma Rahul"/>
            <person name="Thines Marco"/>
        </authorList>
    </citation>
    <scope>NUCLEOTIDE SEQUENCE [LARGE SCALE GENOMIC DNA]</scope>
</reference>
<dbReference type="EMBL" id="CCYD01000468">
    <property type="protein sequence ID" value="CEG40098.1"/>
    <property type="molecule type" value="Genomic_DNA"/>
</dbReference>
<organism evidence="1 2">
    <name type="scientific">Plasmopara halstedii</name>
    <name type="common">Downy mildew of sunflower</name>
    <dbReference type="NCBI Taxonomy" id="4781"/>
    <lineage>
        <taxon>Eukaryota</taxon>
        <taxon>Sar</taxon>
        <taxon>Stramenopiles</taxon>
        <taxon>Oomycota</taxon>
        <taxon>Peronosporomycetes</taxon>
        <taxon>Peronosporales</taxon>
        <taxon>Peronosporaceae</taxon>
        <taxon>Plasmopara</taxon>
    </lineage>
</organism>
<evidence type="ECO:0000313" key="1">
    <source>
        <dbReference type="EMBL" id="CEG40098.1"/>
    </source>
</evidence>
<keyword evidence="2" id="KW-1185">Reference proteome</keyword>
<accession>A0A0P1AHG6</accession>
<dbReference type="InterPro" id="IPR013083">
    <property type="entry name" value="Znf_RING/FYVE/PHD"/>
</dbReference>
<dbReference type="SUPFAM" id="SSF57903">
    <property type="entry name" value="FYVE/PHD zinc finger"/>
    <property type="match status" value="1"/>
</dbReference>
<dbReference type="RefSeq" id="XP_024576467.1">
    <property type="nucleotide sequence ID" value="XM_024725719.1"/>
</dbReference>
<dbReference type="Gene3D" id="3.30.40.10">
    <property type="entry name" value="Zinc/RING finger domain, C3HC4 (zinc finger)"/>
    <property type="match status" value="1"/>
</dbReference>
<dbReference type="Gene3D" id="3.30.530.20">
    <property type="match status" value="1"/>
</dbReference>
<name>A0A0P1AHG6_PLAHL</name>
<dbReference type="GeneID" id="36405372"/>
<dbReference type="InterPro" id="IPR052727">
    <property type="entry name" value="Rab4/Rab5_effector"/>
</dbReference>
<dbReference type="InterPro" id="IPR023393">
    <property type="entry name" value="START-like_dom_sf"/>
</dbReference>
<sequence>MKLQTLPPDSIPQLLDLSTLDLKALRELADTLVTHNIASYRALQVSVDGHPDARQWKKLRQKDDIRVYKERVVTSTSSKLCIPSLLLLGTVVGKLEDVMFVASVATDEQMKLTSKCMEDGVVDCKVLHSIVHPTNDAPFRHVGVKWRLHDGRDYVCLDATGITTNSNGEQFGFSISHSIAFAQVPTLDKFGIERANMSMCCLFRQKTDDTVECYARGFYDFGSDSSELLTNLSINAVATQWLSFARFIDCAEMKKLVWRMRKNSGLPVNGPMTIEPLKEVTNLSASAKKSSHGCGICNRSYGFSLRRMCKNCQRCVCSNCSVKKLVCVLAPDRRTVLDKKRTFCTICTWEVIQSDALVIARDQIHELQSQRLKAQCQPHDDEYTD</sequence>
<dbReference type="InterPro" id="IPR011011">
    <property type="entry name" value="Znf_FYVE_PHD"/>
</dbReference>
<protein>
    <recommendedName>
        <fullName evidence="3">FYVE-type domain-containing protein</fullName>
    </recommendedName>
</protein>
<dbReference type="PANTHER" id="PTHR13510">
    <property type="entry name" value="FYVE-FINGER-CONTAINING RAB5 EFFECTOR PROTEIN RABENOSYN-5-RELATED"/>
    <property type="match status" value="1"/>
</dbReference>
<evidence type="ECO:0008006" key="3">
    <source>
        <dbReference type="Google" id="ProtNLM"/>
    </source>
</evidence>
<dbReference type="Proteomes" id="UP000054928">
    <property type="component" value="Unassembled WGS sequence"/>
</dbReference>
<dbReference type="OMA" id="KIVWRMR"/>
<dbReference type="PANTHER" id="PTHR13510:SF44">
    <property type="entry name" value="RABENOSYN-5"/>
    <property type="match status" value="1"/>
</dbReference>